<evidence type="ECO:0000313" key="3">
    <source>
        <dbReference type="EMBL" id="GAA0955583.1"/>
    </source>
</evidence>
<dbReference type="Pfam" id="PF04149">
    <property type="entry name" value="DUF397"/>
    <property type="match status" value="1"/>
</dbReference>
<evidence type="ECO:0000313" key="4">
    <source>
        <dbReference type="Proteomes" id="UP001500665"/>
    </source>
</evidence>
<comment type="caution">
    <text evidence="3">The sequence shown here is derived from an EMBL/GenBank/DDBJ whole genome shotgun (WGS) entry which is preliminary data.</text>
</comment>
<evidence type="ECO:0000256" key="1">
    <source>
        <dbReference type="SAM" id="MobiDB-lite"/>
    </source>
</evidence>
<feature type="region of interest" description="Disordered" evidence="1">
    <location>
        <begin position="1"/>
        <end position="21"/>
    </location>
</feature>
<proteinExistence type="predicted"/>
<dbReference type="Proteomes" id="UP001500665">
    <property type="component" value="Unassembled WGS sequence"/>
</dbReference>
<protein>
    <recommendedName>
        <fullName evidence="2">DUF397 domain-containing protein</fullName>
    </recommendedName>
</protein>
<dbReference type="InterPro" id="IPR007278">
    <property type="entry name" value="DUF397"/>
</dbReference>
<sequence>MNDRDFSSARWRKSSHTGGDHANCVELAALPSAVGVRDSKDPEGPRLVVSRRAFGVLVGGIRRGGLAG</sequence>
<name>A0ABN1REA7_9ACTN</name>
<evidence type="ECO:0000259" key="2">
    <source>
        <dbReference type="Pfam" id="PF04149"/>
    </source>
</evidence>
<feature type="domain" description="DUF397" evidence="2">
    <location>
        <begin position="9"/>
        <end position="62"/>
    </location>
</feature>
<dbReference type="EMBL" id="BAAAHH010000016">
    <property type="protein sequence ID" value="GAA0955583.1"/>
    <property type="molecule type" value="Genomic_DNA"/>
</dbReference>
<reference evidence="3 4" key="1">
    <citation type="journal article" date="2019" name="Int. J. Syst. Evol. Microbiol.">
        <title>The Global Catalogue of Microorganisms (GCM) 10K type strain sequencing project: providing services to taxonomists for standard genome sequencing and annotation.</title>
        <authorList>
            <consortium name="The Broad Institute Genomics Platform"/>
            <consortium name="The Broad Institute Genome Sequencing Center for Infectious Disease"/>
            <person name="Wu L."/>
            <person name="Ma J."/>
        </authorList>
    </citation>
    <scope>NUCLEOTIDE SEQUENCE [LARGE SCALE GENOMIC DNA]</scope>
    <source>
        <strain evidence="3 4">JCM 10696</strain>
    </source>
</reference>
<gene>
    <name evidence="3" type="ORF">GCM10009550_40650</name>
</gene>
<keyword evidence="4" id="KW-1185">Reference proteome</keyword>
<dbReference type="RefSeq" id="WP_344242441.1">
    <property type="nucleotide sequence ID" value="NZ_BAAAHH010000016.1"/>
</dbReference>
<accession>A0ABN1REA7</accession>
<organism evidence="3 4">
    <name type="scientific">Actinocorallia libanotica</name>
    <dbReference type="NCBI Taxonomy" id="46162"/>
    <lineage>
        <taxon>Bacteria</taxon>
        <taxon>Bacillati</taxon>
        <taxon>Actinomycetota</taxon>
        <taxon>Actinomycetes</taxon>
        <taxon>Streptosporangiales</taxon>
        <taxon>Thermomonosporaceae</taxon>
        <taxon>Actinocorallia</taxon>
    </lineage>
</organism>